<protein>
    <recommendedName>
        <fullName evidence="3">ABM domain-containing protein</fullName>
    </recommendedName>
</protein>
<comment type="caution">
    <text evidence="1">The sequence shown here is derived from an EMBL/GenBank/DDBJ whole genome shotgun (WGS) entry which is preliminary data.</text>
</comment>
<dbReference type="InParanoid" id="A0A2N3NI03"/>
<dbReference type="AlphaFoldDB" id="A0A2N3NI03"/>
<keyword evidence="2" id="KW-1185">Reference proteome</keyword>
<dbReference type="STRING" id="41688.A0A2N3NI03"/>
<name>A0A2N3NI03_9PEZI</name>
<dbReference type="OrthoDB" id="3830579at2759"/>
<dbReference type="Proteomes" id="UP000233524">
    <property type="component" value="Unassembled WGS sequence"/>
</dbReference>
<evidence type="ECO:0008006" key="3">
    <source>
        <dbReference type="Google" id="ProtNLM"/>
    </source>
</evidence>
<dbReference type="EMBL" id="NLAX01000004">
    <property type="protein sequence ID" value="PKS12054.1"/>
    <property type="molecule type" value="Genomic_DNA"/>
</dbReference>
<dbReference type="VEuPathDB" id="FungiDB:jhhlp_001350"/>
<accession>A0A2N3NI03</accession>
<reference evidence="1 2" key="1">
    <citation type="journal article" date="2017" name="G3 (Bethesda)">
        <title>First Draft Genome Sequence of the Pathogenic Fungus Lomentospora prolificans (Formerly Scedosporium prolificans).</title>
        <authorList>
            <person name="Luo R."/>
            <person name="Zimin A."/>
            <person name="Workman R."/>
            <person name="Fan Y."/>
            <person name="Pertea G."/>
            <person name="Grossman N."/>
            <person name="Wear M.P."/>
            <person name="Jia B."/>
            <person name="Miller H."/>
            <person name="Casadevall A."/>
            <person name="Timp W."/>
            <person name="Zhang S.X."/>
            <person name="Salzberg S.L."/>
        </authorList>
    </citation>
    <scope>NUCLEOTIDE SEQUENCE [LARGE SCALE GENOMIC DNA]</scope>
    <source>
        <strain evidence="1 2">JHH-5317</strain>
    </source>
</reference>
<organism evidence="1 2">
    <name type="scientific">Lomentospora prolificans</name>
    <dbReference type="NCBI Taxonomy" id="41688"/>
    <lineage>
        <taxon>Eukaryota</taxon>
        <taxon>Fungi</taxon>
        <taxon>Dikarya</taxon>
        <taxon>Ascomycota</taxon>
        <taxon>Pezizomycotina</taxon>
        <taxon>Sordariomycetes</taxon>
        <taxon>Hypocreomycetidae</taxon>
        <taxon>Microascales</taxon>
        <taxon>Microascaceae</taxon>
        <taxon>Lomentospora</taxon>
    </lineage>
</organism>
<evidence type="ECO:0000313" key="2">
    <source>
        <dbReference type="Proteomes" id="UP000233524"/>
    </source>
</evidence>
<dbReference type="Gene3D" id="3.30.70.100">
    <property type="match status" value="1"/>
</dbReference>
<gene>
    <name evidence="1" type="ORF">jhhlp_001350</name>
</gene>
<proteinExistence type="predicted"/>
<evidence type="ECO:0000313" key="1">
    <source>
        <dbReference type="EMBL" id="PKS12054.1"/>
    </source>
</evidence>
<sequence>MTVTEVGRMGVKPGFDVMNEVSPEGRVLSQTWRTVTTKPGGPYRVHWGLEIEDSSKIWAFMDWDCIEDHEKFANTVGSEAVKDLPTVLSHGEFTKHFDFEPFQHQEFQAPVTEMILAYFPADISPAQKRVHSARLREFVERGLNKCADVDSVSFGWGVEDDFPVIEGREGKGEGSCGAGWLAEYRGIYAV</sequence>